<name>A0A841CYA1_PLAVE</name>
<dbReference type="AlphaFoldDB" id="A0A841CYA1"/>
<dbReference type="RefSeq" id="WP_184937398.1">
    <property type="nucleotide sequence ID" value="NZ_BAAAWZ010000001.1"/>
</dbReference>
<comment type="caution">
    <text evidence="2">The sequence shown here is derived from an EMBL/GenBank/DDBJ whole genome shotgun (WGS) entry which is preliminary data.</text>
</comment>
<organism evidence="2 3">
    <name type="scientific">Planomonospora venezuelensis</name>
    <dbReference type="NCBI Taxonomy" id="1999"/>
    <lineage>
        <taxon>Bacteria</taxon>
        <taxon>Bacillati</taxon>
        <taxon>Actinomycetota</taxon>
        <taxon>Actinomycetes</taxon>
        <taxon>Streptosporangiales</taxon>
        <taxon>Streptosporangiaceae</taxon>
        <taxon>Planomonospora</taxon>
    </lineage>
</organism>
<evidence type="ECO:0000313" key="3">
    <source>
        <dbReference type="Proteomes" id="UP000562352"/>
    </source>
</evidence>
<evidence type="ECO:0000313" key="2">
    <source>
        <dbReference type="EMBL" id="MBB5960925.1"/>
    </source>
</evidence>
<keyword evidence="3" id="KW-1185">Reference proteome</keyword>
<dbReference type="EMBL" id="JACHJJ010000001">
    <property type="protein sequence ID" value="MBB5960925.1"/>
    <property type="molecule type" value="Genomic_DNA"/>
</dbReference>
<dbReference type="Proteomes" id="UP000562352">
    <property type="component" value="Unassembled WGS sequence"/>
</dbReference>
<sequence length="148" mass="16438">MPKKFERRPTTPALKGPPMDTPGLTRFDELVQAAAELRPLELAELHEIGAVLSEVIQAAAALAVRMETETATLSKRYVLRDTTGDLDPEARLTEVQERMRRMVDFLQKANRHARRSHVAIGRIVQADLNTATHCPEASRGRADQQGTS</sequence>
<reference evidence="2 3" key="1">
    <citation type="submission" date="2020-08" db="EMBL/GenBank/DDBJ databases">
        <title>Genomic Encyclopedia of Type Strains, Phase III (KMG-III): the genomes of soil and plant-associated and newly described type strains.</title>
        <authorList>
            <person name="Whitman W."/>
        </authorList>
    </citation>
    <scope>NUCLEOTIDE SEQUENCE [LARGE SCALE GENOMIC DNA]</scope>
    <source>
        <strain evidence="2 3">CECT 3303</strain>
    </source>
</reference>
<accession>A0A841CYA1</accession>
<evidence type="ECO:0000256" key="1">
    <source>
        <dbReference type="SAM" id="MobiDB-lite"/>
    </source>
</evidence>
<protein>
    <submittedName>
        <fullName evidence="2">Uncharacterized protein</fullName>
    </submittedName>
</protein>
<feature type="region of interest" description="Disordered" evidence="1">
    <location>
        <begin position="1"/>
        <end position="23"/>
    </location>
</feature>
<proteinExistence type="predicted"/>
<gene>
    <name evidence="2" type="ORF">FHS22_000163</name>
</gene>